<evidence type="ECO:0000313" key="2">
    <source>
        <dbReference type="Proteomes" id="UP001189429"/>
    </source>
</evidence>
<dbReference type="EMBL" id="CAUYUJ010018305">
    <property type="protein sequence ID" value="CAK0882543.1"/>
    <property type="molecule type" value="Genomic_DNA"/>
</dbReference>
<keyword evidence="2" id="KW-1185">Reference proteome</keyword>
<evidence type="ECO:0000313" key="1">
    <source>
        <dbReference type="EMBL" id="CAK0882543.1"/>
    </source>
</evidence>
<name>A0ABN9W8L6_9DINO</name>
<reference evidence="1" key="1">
    <citation type="submission" date="2023-10" db="EMBL/GenBank/DDBJ databases">
        <authorList>
            <person name="Chen Y."/>
            <person name="Shah S."/>
            <person name="Dougan E. K."/>
            <person name="Thang M."/>
            <person name="Chan C."/>
        </authorList>
    </citation>
    <scope>NUCLEOTIDE SEQUENCE [LARGE SCALE GENOMIC DNA]</scope>
</reference>
<accession>A0ABN9W8L6</accession>
<sequence>MQILPGPRDGEAEPLAAACACGPARPSCAARAFGLHLREEAEAGRKAVAPQCPDCGAAYVGKWGRCAWMRTWPNSSAARAGCWQSRCCGTSRLSTGATGQS</sequence>
<dbReference type="Proteomes" id="UP001189429">
    <property type="component" value="Unassembled WGS sequence"/>
</dbReference>
<proteinExistence type="predicted"/>
<protein>
    <submittedName>
        <fullName evidence="1">Uncharacterized protein</fullName>
    </submittedName>
</protein>
<comment type="caution">
    <text evidence="1">The sequence shown here is derived from an EMBL/GenBank/DDBJ whole genome shotgun (WGS) entry which is preliminary data.</text>
</comment>
<organism evidence="1 2">
    <name type="scientific">Prorocentrum cordatum</name>
    <dbReference type="NCBI Taxonomy" id="2364126"/>
    <lineage>
        <taxon>Eukaryota</taxon>
        <taxon>Sar</taxon>
        <taxon>Alveolata</taxon>
        <taxon>Dinophyceae</taxon>
        <taxon>Prorocentrales</taxon>
        <taxon>Prorocentraceae</taxon>
        <taxon>Prorocentrum</taxon>
    </lineage>
</organism>
<gene>
    <name evidence="1" type="ORF">PCOR1329_LOCUS65017</name>
</gene>